<dbReference type="PANTHER" id="PTHR24121">
    <property type="entry name" value="NO MECHANORECEPTOR POTENTIAL C, ISOFORM D-RELATED"/>
    <property type="match status" value="1"/>
</dbReference>
<dbReference type="PROSITE" id="PS50088">
    <property type="entry name" value="ANK_REPEAT"/>
    <property type="match status" value="1"/>
</dbReference>
<dbReference type="PROSITE" id="PS50297">
    <property type="entry name" value="ANK_REP_REGION"/>
    <property type="match status" value="1"/>
</dbReference>
<sequence length="439" mass="50753">MPQSIASRSLRKIFKVIFRRKQKANRGSLEEDIELDDDALLEQYEFVIREYTQEEVCMGLADMDFFHLLNMNPRREEDRGKLNGDAIIKLVQQNPSLADAKYEFVYGKYDFPWNSDCRKFRFPLHQALLMQAPDNVIDALSSPHALDEKNADTLAFHLACRYDASMNVIRCLSEQQPDAIRKKGAEGELPLHISCNHYKPRLDLVKYLLKGFPDAIKEKDDNLRTPLHHALSSYAPFNVISLLLKKWHGALKEQDKFGNFPLHMICHCMSPSVKTVSLILKSYPAAIKGVESQGNTPLQVACEKGPLDVVLLLLDFWLRKKENRNRSSLQTLEESTEKRYSKDVKKLIAYVSSFYKRDDEIANKTKYSKEIMTFCLDKKWWFGVKLMIDRYPNVAPKVLKSTGVKTYAMPNFLFVIGKRCRLTTMWEVIRNQQELLSGV</sequence>
<gene>
    <name evidence="2" type="ORF">DBRI1063_LOCUS569</name>
</gene>
<keyword evidence="1" id="KW-0040">ANK repeat</keyword>
<accession>A0A6U3TW76</accession>
<proteinExistence type="predicted"/>
<dbReference type="Gene3D" id="1.25.40.20">
    <property type="entry name" value="Ankyrin repeat-containing domain"/>
    <property type="match status" value="1"/>
</dbReference>
<dbReference type="AlphaFoldDB" id="A0A6U3TW76"/>
<feature type="repeat" description="ANK" evidence="1">
    <location>
        <begin position="293"/>
        <end position="315"/>
    </location>
</feature>
<dbReference type="InterPro" id="IPR002110">
    <property type="entry name" value="Ankyrin_rpt"/>
</dbReference>
<name>A0A6U3TW76_9STRA</name>
<dbReference type="SMART" id="SM00248">
    <property type="entry name" value="ANK"/>
    <property type="match status" value="4"/>
</dbReference>
<dbReference type="Pfam" id="PF12796">
    <property type="entry name" value="Ank_2"/>
    <property type="match status" value="1"/>
</dbReference>
<evidence type="ECO:0000256" key="1">
    <source>
        <dbReference type="PROSITE-ProRule" id="PRU00023"/>
    </source>
</evidence>
<dbReference type="EMBL" id="HBGN01000893">
    <property type="protein sequence ID" value="CAD9314163.1"/>
    <property type="molecule type" value="Transcribed_RNA"/>
</dbReference>
<organism evidence="2">
    <name type="scientific">Ditylum brightwellii</name>
    <dbReference type="NCBI Taxonomy" id="49249"/>
    <lineage>
        <taxon>Eukaryota</taxon>
        <taxon>Sar</taxon>
        <taxon>Stramenopiles</taxon>
        <taxon>Ochrophyta</taxon>
        <taxon>Bacillariophyta</taxon>
        <taxon>Mediophyceae</taxon>
        <taxon>Lithodesmiophycidae</taxon>
        <taxon>Lithodesmiales</taxon>
        <taxon>Lithodesmiaceae</taxon>
        <taxon>Ditylum</taxon>
    </lineage>
</organism>
<dbReference type="InterPro" id="IPR036770">
    <property type="entry name" value="Ankyrin_rpt-contain_sf"/>
</dbReference>
<dbReference type="PANTHER" id="PTHR24121:SF21">
    <property type="entry name" value="ANKYRIN REPEAT FAMILY PROTEIN"/>
    <property type="match status" value="1"/>
</dbReference>
<protein>
    <submittedName>
        <fullName evidence="2">Uncharacterized protein</fullName>
    </submittedName>
</protein>
<dbReference type="Pfam" id="PF00023">
    <property type="entry name" value="Ank"/>
    <property type="match status" value="1"/>
</dbReference>
<dbReference type="SUPFAM" id="SSF48403">
    <property type="entry name" value="Ankyrin repeat"/>
    <property type="match status" value="1"/>
</dbReference>
<evidence type="ECO:0000313" key="2">
    <source>
        <dbReference type="EMBL" id="CAD9314163.1"/>
    </source>
</evidence>
<reference evidence="2" key="1">
    <citation type="submission" date="2021-01" db="EMBL/GenBank/DDBJ databases">
        <authorList>
            <person name="Corre E."/>
            <person name="Pelletier E."/>
            <person name="Niang G."/>
            <person name="Scheremetjew M."/>
            <person name="Finn R."/>
            <person name="Kale V."/>
            <person name="Holt S."/>
            <person name="Cochrane G."/>
            <person name="Meng A."/>
            <person name="Brown T."/>
            <person name="Cohen L."/>
        </authorList>
    </citation>
    <scope>NUCLEOTIDE SEQUENCE</scope>
    <source>
        <strain evidence="2">Pop2</strain>
    </source>
</reference>